<dbReference type="Proteomes" id="UP000295083">
    <property type="component" value="Unassembled WGS sequence"/>
</dbReference>
<sequence>MPRWIVMDSVSLTFSVGQASSSTTREAVSWRVSQIRWTSVFEARGSKLEVIRTQDEANKEQGPNRGQRVVHGVMYDGARRRHRWAVAASMSQENWRDWMSIAAIHGT</sequence>
<evidence type="ECO:0000313" key="1">
    <source>
        <dbReference type="EMBL" id="TDZ33139.1"/>
    </source>
</evidence>
<protein>
    <submittedName>
        <fullName evidence="1">Uncharacterized protein</fullName>
    </submittedName>
</protein>
<reference evidence="1 2" key="1">
    <citation type="submission" date="2018-11" db="EMBL/GenBank/DDBJ databases">
        <title>Genome sequence and assembly of Colletotrichum spinosum.</title>
        <authorList>
            <person name="Gan P."/>
            <person name="Shirasu K."/>
        </authorList>
    </citation>
    <scope>NUCLEOTIDE SEQUENCE [LARGE SCALE GENOMIC DNA]</scope>
    <source>
        <strain evidence="1 2">CBS 515.97</strain>
    </source>
</reference>
<name>A0A4V3HRV3_9PEZI</name>
<keyword evidence="2" id="KW-1185">Reference proteome</keyword>
<dbReference type="EMBL" id="QAPG01000070">
    <property type="protein sequence ID" value="TDZ33139.1"/>
    <property type="molecule type" value="Genomic_DNA"/>
</dbReference>
<comment type="caution">
    <text evidence="1">The sequence shown here is derived from an EMBL/GenBank/DDBJ whole genome shotgun (WGS) entry which is preliminary data.</text>
</comment>
<dbReference type="AlphaFoldDB" id="A0A4V3HRV3"/>
<accession>A0A4V3HRV3</accession>
<organism evidence="1 2">
    <name type="scientific">Colletotrichum spinosum</name>
    <dbReference type="NCBI Taxonomy" id="1347390"/>
    <lineage>
        <taxon>Eukaryota</taxon>
        <taxon>Fungi</taxon>
        <taxon>Dikarya</taxon>
        <taxon>Ascomycota</taxon>
        <taxon>Pezizomycotina</taxon>
        <taxon>Sordariomycetes</taxon>
        <taxon>Hypocreomycetidae</taxon>
        <taxon>Glomerellales</taxon>
        <taxon>Glomerellaceae</taxon>
        <taxon>Colletotrichum</taxon>
        <taxon>Colletotrichum orbiculare species complex</taxon>
    </lineage>
</organism>
<evidence type="ECO:0000313" key="2">
    <source>
        <dbReference type="Proteomes" id="UP000295083"/>
    </source>
</evidence>
<proteinExistence type="predicted"/>
<gene>
    <name evidence="1" type="ORF">C8035_v006158</name>
</gene>